<protein>
    <submittedName>
        <fullName evidence="1">Uncharacterized protein</fullName>
    </submittedName>
</protein>
<keyword evidence="2" id="KW-1185">Reference proteome</keyword>
<accession>A0A179FK58</accession>
<organism evidence="1 2">
    <name type="scientific">Pochonia chlamydosporia 170</name>
    <dbReference type="NCBI Taxonomy" id="1380566"/>
    <lineage>
        <taxon>Eukaryota</taxon>
        <taxon>Fungi</taxon>
        <taxon>Dikarya</taxon>
        <taxon>Ascomycota</taxon>
        <taxon>Pezizomycotina</taxon>
        <taxon>Sordariomycetes</taxon>
        <taxon>Hypocreomycetidae</taxon>
        <taxon>Hypocreales</taxon>
        <taxon>Clavicipitaceae</taxon>
        <taxon>Pochonia</taxon>
    </lineage>
</organism>
<dbReference type="GeneID" id="28857717"/>
<comment type="caution">
    <text evidence="1">The sequence shown here is derived from an EMBL/GenBank/DDBJ whole genome shotgun (WGS) entry which is preliminary data.</text>
</comment>
<evidence type="ECO:0000313" key="2">
    <source>
        <dbReference type="Proteomes" id="UP000078397"/>
    </source>
</evidence>
<dbReference type="KEGG" id="pchm:VFPPC_15970"/>
<dbReference type="Proteomes" id="UP000078397">
    <property type="component" value="Unassembled WGS sequence"/>
</dbReference>
<sequence length="80" mass="9206">MVTSCGGERCHESRPLPITVFLVWRLRRARQVCRECDGDEDRGEAVDEFLFCCCWMAVGDLWAVLVRTGVCVLILQSKKW</sequence>
<dbReference type="RefSeq" id="XP_018143083.1">
    <property type="nucleotide sequence ID" value="XM_018293723.1"/>
</dbReference>
<evidence type="ECO:0000313" key="1">
    <source>
        <dbReference type="EMBL" id="OAQ65996.1"/>
    </source>
</evidence>
<dbReference type="EMBL" id="LSBJ02000004">
    <property type="protein sequence ID" value="OAQ65996.1"/>
    <property type="molecule type" value="Genomic_DNA"/>
</dbReference>
<dbReference type="AlphaFoldDB" id="A0A179FK58"/>
<gene>
    <name evidence="1" type="ORF">VFPPC_15970</name>
</gene>
<proteinExistence type="predicted"/>
<name>A0A179FK58_METCM</name>
<reference evidence="1 2" key="1">
    <citation type="journal article" date="2016" name="PLoS Pathog.">
        <title>Biosynthesis of antibiotic leucinostatins in bio-control fungus Purpureocillium lilacinum and their inhibition on phytophthora revealed by genome mining.</title>
        <authorList>
            <person name="Wang G."/>
            <person name="Liu Z."/>
            <person name="Lin R."/>
            <person name="Li E."/>
            <person name="Mao Z."/>
            <person name="Ling J."/>
            <person name="Yang Y."/>
            <person name="Yin W.B."/>
            <person name="Xie B."/>
        </authorList>
    </citation>
    <scope>NUCLEOTIDE SEQUENCE [LARGE SCALE GENOMIC DNA]</scope>
    <source>
        <strain evidence="1">170</strain>
    </source>
</reference>